<gene>
    <name evidence="6 7" type="primary">hslO</name>
    <name evidence="7" type="ORF">GCM10011391_36360</name>
</gene>
<evidence type="ECO:0000313" key="8">
    <source>
        <dbReference type="Proteomes" id="UP000628775"/>
    </source>
</evidence>
<accession>A0A8J2YMN7</accession>
<feature type="disulfide bond" description="Redox-active" evidence="6">
    <location>
        <begin position="237"/>
        <end position="239"/>
    </location>
</feature>
<evidence type="ECO:0000256" key="6">
    <source>
        <dbReference type="HAMAP-Rule" id="MF_00117"/>
    </source>
</evidence>
<comment type="function">
    <text evidence="6">Redox regulated molecular chaperone. Protects both thermally unfolding and oxidatively damaged proteins from irreversible aggregation. Plays an important role in the bacterial defense system toward oxidative stress.</text>
</comment>
<dbReference type="SUPFAM" id="SSF118352">
    <property type="entry name" value="HSP33 redox switch-like"/>
    <property type="match status" value="1"/>
</dbReference>
<dbReference type="PANTHER" id="PTHR30111">
    <property type="entry name" value="33 KDA CHAPERONIN"/>
    <property type="match status" value="1"/>
</dbReference>
<keyword evidence="3 6" id="KW-1015">Disulfide bond</keyword>
<dbReference type="PANTHER" id="PTHR30111:SF1">
    <property type="entry name" value="33 KDA CHAPERONIN"/>
    <property type="match status" value="1"/>
</dbReference>
<reference evidence="7" key="1">
    <citation type="journal article" date="2014" name="Int. J. Syst. Evol. Microbiol.">
        <title>Complete genome sequence of Corynebacterium casei LMG S-19264T (=DSM 44701T), isolated from a smear-ripened cheese.</title>
        <authorList>
            <consortium name="US DOE Joint Genome Institute (JGI-PGF)"/>
            <person name="Walter F."/>
            <person name="Albersmeier A."/>
            <person name="Kalinowski J."/>
            <person name="Ruckert C."/>
        </authorList>
    </citation>
    <scope>NUCLEOTIDE SEQUENCE</scope>
    <source>
        <strain evidence="7">CGMCC 1.15371</strain>
    </source>
</reference>
<dbReference type="GO" id="GO:0051082">
    <property type="term" value="F:unfolded protein binding"/>
    <property type="evidence" value="ECO:0007669"/>
    <property type="project" value="UniProtKB-UniRule"/>
</dbReference>
<dbReference type="Gene3D" id="3.55.30.10">
    <property type="entry name" value="Hsp33 domain"/>
    <property type="match status" value="1"/>
</dbReference>
<protein>
    <recommendedName>
        <fullName evidence="6">33 kDa chaperonin</fullName>
    </recommendedName>
    <alternativeName>
        <fullName evidence="6">Heat shock protein 33 homolog</fullName>
        <shortName evidence="6">HSP33</shortName>
    </alternativeName>
</protein>
<keyword evidence="5 6" id="KW-0676">Redox-active center</keyword>
<keyword evidence="1 6" id="KW-0963">Cytoplasm</keyword>
<dbReference type="GO" id="GO:0005737">
    <property type="term" value="C:cytoplasm"/>
    <property type="evidence" value="ECO:0007669"/>
    <property type="project" value="UniProtKB-SubCell"/>
</dbReference>
<dbReference type="Gene3D" id="3.90.1280.10">
    <property type="entry name" value="HSP33 redox switch-like"/>
    <property type="match status" value="1"/>
</dbReference>
<evidence type="ECO:0000256" key="4">
    <source>
        <dbReference type="ARBA" id="ARBA00023186"/>
    </source>
</evidence>
<reference evidence="7" key="2">
    <citation type="submission" date="2020-09" db="EMBL/GenBank/DDBJ databases">
        <authorList>
            <person name="Sun Q."/>
            <person name="Zhou Y."/>
        </authorList>
    </citation>
    <scope>NUCLEOTIDE SEQUENCE</scope>
    <source>
        <strain evidence="7">CGMCC 1.15371</strain>
    </source>
</reference>
<keyword evidence="8" id="KW-1185">Reference proteome</keyword>
<comment type="caution">
    <text evidence="7">The sequence shown here is derived from an EMBL/GenBank/DDBJ whole genome shotgun (WGS) entry which is preliminary data.</text>
</comment>
<comment type="subcellular location">
    <subcellularLocation>
        <location evidence="6">Cytoplasm</location>
    </subcellularLocation>
</comment>
<evidence type="ECO:0000256" key="2">
    <source>
        <dbReference type="ARBA" id="ARBA00022833"/>
    </source>
</evidence>
<sequence>MKDYLVKALAYDGNIRVQAIRTTNMVGEAQRRHNVWPTASAALGRTMTATTMLAAQLKGEDKMTVTIEGGGPIGAIIVDANAKGETRGYLSNPHVHFDLNKWGKLDVARAVGTEGYLSVIKDLGLKENFTGRVPLVSGEIGDDFTYYLAHSEQVPSAVGVGVLVNPDNSIKAAGGFLIQLLPGVSDEVITKVEKRLSEISTVSQMIDQGLSPEEMLIAIFGESDVKFLDEGDVKFQCRCSREAISNAIVMLGKEEIEKMITEDKGAEATCHFCNETYKFSEDELKELYQSLTD</sequence>
<proteinExistence type="inferred from homology"/>
<dbReference type="Proteomes" id="UP000628775">
    <property type="component" value="Unassembled WGS sequence"/>
</dbReference>
<dbReference type="InterPro" id="IPR016153">
    <property type="entry name" value="Heat_shock_Hsp33_N"/>
</dbReference>
<dbReference type="EMBL" id="BMIR01000025">
    <property type="protein sequence ID" value="GGE54153.1"/>
    <property type="molecule type" value="Genomic_DNA"/>
</dbReference>
<dbReference type="CDD" id="cd00498">
    <property type="entry name" value="Hsp33"/>
    <property type="match status" value="1"/>
</dbReference>
<dbReference type="RefSeq" id="WP_188698064.1">
    <property type="nucleotide sequence ID" value="NZ_BMIR01000025.1"/>
</dbReference>
<dbReference type="SUPFAM" id="SSF64397">
    <property type="entry name" value="Hsp33 domain"/>
    <property type="match status" value="1"/>
</dbReference>
<dbReference type="InterPro" id="IPR016154">
    <property type="entry name" value="Heat_shock_Hsp33_C"/>
</dbReference>
<comment type="similarity">
    <text evidence="6">Belongs to the HSP33 family.</text>
</comment>
<organism evidence="7 8">
    <name type="scientific">Pullulanibacillus camelliae</name>
    <dbReference type="NCBI Taxonomy" id="1707096"/>
    <lineage>
        <taxon>Bacteria</taxon>
        <taxon>Bacillati</taxon>
        <taxon>Bacillota</taxon>
        <taxon>Bacilli</taxon>
        <taxon>Bacillales</taxon>
        <taxon>Sporolactobacillaceae</taxon>
        <taxon>Pullulanibacillus</taxon>
    </lineage>
</organism>
<dbReference type="GO" id="GO:0044183">
    <property type="term" value="F:protein folding chaperone"/>
    <property type="evidence" value="ECO:0007669"/>
    <property type="project" value="TreeGrafter"/>
</dbReference>
<keyword evidence="4 6" id="KW-0143">Chaperone</keyword>
<dbReference type="GO" id="GO:0042026">
    <property type="term" value="P:protein refolding"/>
    <property type="evidence" value="ECO:0007669"/>
    <property type="project" value="TreeGrafter"/>
</dbReference>
<name>A0A8J2YMN7_9BACL</name>
<evidence type="ECO:0000256" key="3">
    <source>
        <dbReference type="ARBA" id="ARBA00023157"/>
    </source>
</evidence>
<dbReference type="NCBIfam" id="NF001033">
    <property type="entry name" value="PRK00114.1"/>
    <property type="match status" value="1"/>
</dbReference>
<dbReference type="HAMAP" id="MF_00117">
    <property type="entry name" value="HslO"/>
    <property type="match status" value="1"/>
</dbReference>
<evidence type="ECO:0000256" key="5">
    <source>
        <dbReference type="ARBA" id="ARBA00023284"/>
    </source>
</evidence>
<dbReference type="InterPro" id="IPR000397">
    <property type="entry name" value="Heat_shock_Hsp33"/>
</dbReference>
<dbReference type="AlphaFoldDB" id="A0A8J2YMN7"/>
<evidence type="ECO:0000313" key="7">
    <source>
        <dbReference type="EMBL" id="GGE54153.1"/>
    </source>
</evidence>
<evidence type="ECO:0000256" key="1">
    <source>
        <dbReference type="ARBA" id="ARBA00022490"/>
    </source>
</evidence>
<feature type="disulfide bond" description="Redox-active" evidence="6">
    <location>
        <begin position="270"/>
        <end position="273"/>
    </location>
</feature>
<dbReference type="PIRSF" id="PIRSF005261">
    <property type="entry name" value="Heat_shock_Hsp33"/>
    <property type="match status" value="1"/>
</dbReference>
<comment type="PTM">
    <text evidence="6">Under oxidizing conditions two disulfide bonds are formed involving the reactive cysteines. Under reducing conditions zinc is bound to the reactive cysteines and the protein is inactive.</text>
</comment>
<keyword evidence="2 6" id="KW-0862">Zinc</keyword>
<dbReference type="Pfam" id="PF01430">
    <property type="entry name" value="HSP33"/>
    <property type="match status" value="1"/>
</dbReference>